<keyword evidence="4" id="KW-0325">Glycoprotein</keyword>
<name>A0ABP0ZUL2_9ASCO</name>
<dbReference type="RefSeq" id="XP_066832057.1">
    <property type="nucleotide sequence ID" value="XM_066975416.1"/>
</dbReference>
<keyword evidence="8" id="KW-1185">Reference proteome</keyword>
<evidence type="ECO:0000256" key="1">
    <source>
        <dbReference type="ARBA" id="ARBA00004191"/>
    </source>
</evidence>
<evidence type="ECO:0000256" key="6">
    <source>
        <dbReference type="SAM" id="SignalP"/>
    </source>
</evidence>
<dbReference type="GeneID" id="92210315"/>
<gene>
    <name evidence="7" type="ORF">LODBEIA_P51190</name>
</gene>
<evidence type="ECO:0000256" key="4">
    <source>
        <dbReference type="ARBA" id="ARBA00023180"/>
    </source>
</evidence>
<keyword evidence="3 6" id="KW-0732">Signal</keyword>
<evidence type="ECO:0000313" key="7">
    <source>
        <dbReference type="EMBL" id="CAK9441250.1"/>
    </source>
</evidence>
<keyword evidence="2" id="KW-0134">Cell wall</keyword>
<dbReference type="Proteomes" id="UP001497383">
    <property type="component" value="Chromosome 6"/>
</dbReference>
<evidence type="ECO:0000256" key="2">
    <source>
        <dbReference type="ARBA" id="ARBA00022512"/>
    </source>
</evidence>
<evidence type="ECO:0000313" key="8">
    <source>
        <dbReference type="Proteomes" id="UP001497383"/>
    </source>
</evidence>
<keyword evidence="2" id="KW-0964">Secreted</keyword>
<protein>
    <submittedName>
        <fullName evidence="7">Uncharacterized protein</fullName>
    </submittedName>
</protein>
<feature type="chain" id="PRO_5046656110" evidence="6">
    <location>
        <begin position="19"/>
        <end position="384"/>
    </location>
</feature>
<proteinExistence type="predicted"/>
<dbReference type="InterPro" id="IPR025928">
    <property type="entry name" value="Flocculin_t3_rpt"/>
</dbReference>
<evidence type="ECO:0000256" key="3">
    <source>
        <dbReference type="ARBA" id="ARBA00022729"/>
    </source>
</evidence>
<evidence type="ECO:0000256" key="5">
    <source>
        <dbReference type="SAM" id="MobiDB-lite"/>
    </source>
</evidence>
<organism evidence="7 8">
    <name type="scientific">Lodderomyces beijingensis</name>
    <dbReference type="NCBI Taxonomy" id="1775926"/>
    <lineage>
        <taxon>Eukaryota</taxon>
        <taxon>Fungi</taxon>
        <taxon>Dikarya</taxon>
        <taxon>Ascomycota</taxon>
        <taxon>Saccharomycotina</taxon>
        <taxon>Pichiomycetes</taxon>
        <taxon>Debaryomycetaceae</taxon>
        <taxon>Candida/Lodderomyces clade</taxon>
        <taxon>Lodderomyces</taxon>
    </lineage>
</organism>
<feature type="signal peptide" evidence="6">
    <location>
        <begin position="1"/>
        <end position="18"/>
    </location>
</feature>
<dbReference type="EMBL" id="OZ022410">
    <property type="protein sequence ID" value="CAK9441250.1"/>
    <property type="molecule type" value="Genomic_DNA"/>
</dbReference>
<feature type="region of interest" description="Disordered" evidence="5">
    <location>
        <begin position="275"/>
        <end position="298"/>
    </location>
</feature>
<accession>A0ABP0ZUL2</accession>
<sequence length="384" mass="39234">MKPTLTLVALFTSSLVQAASEALTIKSTTISSYCPPYANSTVPAAAITSTASRAPVVSSYEYETEYESNYVEETLTECDSFGGCHVTTHLERETTVTTSVNGILTVYTTLVPVETGTQEWDDSQEEETELYNTTLTLTTCSEGQCSLTAVVTGVSVYTSDLTVYTTFIPVHTEIVTASTGAVAAGAVSATSSSTATTATSAPSSSAVGESPLESSTVTAYATTVLTVVSCNDDACNSQIITTGLGIVSDVHTVYTTYCPLTDLPSSSVTKAAAPATSATPAPAPTTTTITTITTAPTPASTKPKTVNVFTNNIVTETPTTAATTQAPKIVSSSSSAPSLAIQGQESTSDAGDGIYGVQTYDGAGSPAAVSSMFGVLISVLLCLA</sequence>
<dbReference type="Pfam" id="PF13928">
    <property type="entry name" value="Flocculin_t3"/>
    <property type="match status" value="3"/>
</dbReference>
<comment type="subcellular location">
    <subcellularLocation>
        <location evidence="1">Secreted</location>
        <location evidence="1">Cell wall</location>
    </subcellularLocation>
</comment>
<reference evidence="7 8" key="1">
    <citation type="submission" date="2024-03" db="EMBL/GenBank/DDBJ databases">
        <authorList>
            <person name="Brejova B."/>
        </authorList>
    </citation>
    <scope>NUCLEOTIDE SEQUENCE [LARGE SCALE GENOMIC DNA]</scope>
    <source>
        <strain evidence="7 8">CBS 14171</strain>
    </source>
</reference>